<protein>
    <submittedName>
        <fullName evidence="2">N-acetyltransferase</fullName>
    </submittedName>
</protein>
<dbReference type="InterPro" id="IPR016181">
    <property type="entry name" value="Acyl_CoA_acyltransferase"/>
</dbReference>
<dbReference type="InterPro" id="IPR000182">
    <property type="entry name" value="GNAT_dom"/>
</dbReference>
<organism evidence="2 3">
    <name type="scientific">Gordonia liuliyuniae</name>
    <dbReference type="NCBI Taxonomy" id="2911517"/>
    <lineage>
        <taxon>Bacteria</taxon>
        <taxon>Bacillati</taxon>
        <taxon>Actinomycetota</taxon>
        <taxon>Actinomycetes</taxon>
        <taxon>Mycobacteriales</taxon>
        <taxon>Gordoniaceae</taxon>
        <taxon>Gordonia</taxon>
    </lineage>
</organism>
<dbReference type="CDD" id="cd04301">
    <property type="entry name" value="NAT_SF"/>
    <property type="match status" value="1"/>
</dbReference>
<gene>
    <name evidence="2" type="ORF">L5G33_04765</name>
</gene>
<evidence type="ECO:0000259" key="1">
    <source>
        <dbReference type="PROSITE" id="PS51186"/>
    </source>
</evidence>
<feature type="domain" description="N-acetyltransferase" evidence="1">
    <location>
        <begin position="1"/>
        <end position="159"/>
    </location>
</feature>
<reference evidence="2 3" key="1">
    <citation type="submission" date="2022-01" db="EMBL/GenBank/DDBJ databases">
        <authorList>
            <person name="Huang Y."/>
        </authorList>
    </citation>
    <scope>NUCLEOTIDE SEQUENCE [LARGE SCALE GENOMIC DNA]</scope>
    <source>
        <strain evidence="2 3">HY366</strain>
    </source>
</reference>
<proteinExistence type="predicted"/>
<dbReference type="RefSeq" id="WP_236997009.1">
    <property type="nucleotide sequence ID" value="NZ_JAKKOR010000003.1"/>
</dbReference>
<dbReference type="SUPFAM" id="SSF55729">
    <property type="entry name" value="Acyl-CoA N-acyltransferases (Nat)"/>
    <property type="match status" value="1"/>
</dbReference>
<dbReference type="PROSITE" id="PS51186">
    <property type="entry name" value="GNAT"/>
    <property type="match status" value="1"/>
</dbReference>
<evidence type="ECO:0000313" key="3">
    <source>
        <dbReference type="Proteomes" id="UP001200110"/>
    </source>
</evidence>
<name>A0ABS9IQE5_9ACTN</name>
<evidence type="ECO:0000313" key="2">
    <source>
        <dbReference type="EMBL" id="MCF8587781.1"/>
    </source>
</evidence>
<keyword evidence="3" id="KW-1185">Reference proteome</keyword>
<dbReference type="EMBL" id="JAKKOR010000003">
    <property type="protein sequence ID" value="MCF8587781.1"/>
    <property type="molecule type" value="Genomic_DNA"/>
</dbReference>
<comment type="caution">
    <text evidence="2">The sequence shown here is derived from an EMBL/GenBank/DDBJ whole genome shotgun (WGS) entry which is preliminary data.</text>
</comment>
<sequence length="177" mass="18304">MIIRRERSADVPAIRSVTSAAFTNAKRSAPPSGPGADPGEVALIDSLRAGSEWIPELSLVAVDGEQVIGHVVCSRAWVDGRPAVGLGPLSVAPDRQSSGVGIALMHAVLGTADALGNPIVGLLGEPAYYGRFGFVPAATKGVVAPDASWGDYFQVRTLSAYHGEAGSFRYAAAFDDV</sequence>
<dbReference type="Proteomes" id="UP001200110">
    <property type="component" value="Unassembled WGS sequence"/>
</dbReference>
<dbReference type="Gene3D" id="3.40.630.30">
    <property type="match status" value="1"/>
</dbReference>
<dbReference type="Pfam" id="PF13508">
    <property type="entry name" value="Acetyltransf_7"/>
    <property type="match status" value="1"/>
</dbReference>
<accession>A0ABS9IQE5</accession>